<dbReference type="GO" id="GO:0001228">
    <property type="term" value="F:DNA-binding transcription activator activity, RNA polymerase II-specific"/>
    <property type="evidence" value="ECO:0007669"/>
    <property type="project" value="TreeGrafter"/>
</dbReference>
<feature type="compositionally biased region" description="Low complexity" evidence="9">
    <location>
        <begin position="463"/>
        <end position="478"/>
    </location>
</feature>
<reference evidence="12" key="1">
    <citation type="submission" date="2021-05" db="EMBL/GenBank/DDBJ databases">
        <authorList>
            <person name="Alioto T."/>
            <person name="Alioto T."/>
            <person name="Gomez Garrido J."/>
        </authorList>
    </citation>
    <scope>NUCLEOTIDE SEQUENCE</scope>
</reference>
<dbReference type="InterPro" id="IPR012934">
    <property type="entry name" value="Znf_AD"/>
</dbReference>
<name>A0A8D8YAP3_9HEMI</name>
<sequence>MSCSFVLVLKDAKDLKQLELTIKLMFLSPEIEIDEEEFKIEVRVPYRLKHTTINERLKSQGFQEVLDYKIEGVLYNNLKPKEEKLLKQLQEARNKRARSQPKRLETTRDNVTTPSRKLAKKKTKTKTKSTSTGTKSMGTDTESQPRRGSAHESHLSDTSWDEDELCLSTDEAPLPCTVNIKRKHTASSYLCCRLCAHSFDPRLLIDIFDPSLELATLIPSLLYIPISIRDRKPLQVCQKCAIRLEKFAQFARTVQTSDAYFTACLAKGTTFRGVRSVRRVSTPKDIGERSASQSTRPPSPNPSSTRNQPRVGLKLRVKLASNGTPSQIVNHTSQELNRVSQQSSQDLSQQSSQLSHNLSQKSGQRTRQSSQDSEQSSQKSTHLSQKFQESSQLVDSSHPNNLRPVPNLIACVKTEVKDFPETKKDSNENNESCALSGESVQDYFNSVQVTSPQRRSTSKKTAQKSSSSALRTRSSVDSRLTPKSPPSTRKTVRKHSDLPRETLTTSTKSRKPVSNTDSAQPAPSSQDSVPNYSDSSQSTPSQESVPDYPDSLHITPSLDSGSQYVEAEYSPDDESDADTDPGALCIVDIKEEPLDIVDEIKEEQGEEEEEDMFETHHAYNMGGFSGDSYLSYSDTASYSLPAGAGFDTQSSYESNDASYDQQDDTMDSKDNVQNYMLAPRKRGRPKGSKNRNMTAHPAGGMRSKVFITDQYEVNFMHECRRCGSQFSDILKHSMEAHLSLECPCCMECFTDRPALVEHFQNVHNTKSQVIYFPCPLCPDKLRTDDDLNAHVTAHAHSILAPYECFSCEFSDNDFMVMAKHIVERHCELTADNRYECPICEEQETMADSFDELCTHLYRAHIPEDKANLVQCPVCNLTLGNDTSHIRSHLLTHTTRQTFIRPKYYRCPACNAGFKSQINLVKHACPNIVNNRCEECKITFPSKMRHTFHLQHHLEDPMQLKCDICFTDFDDENSLYDHVRFIHVQDNQLKCHICNKENFKNQLSLSIHMRYHENVREYECETCKKKFINKSTLKEHSVSHMSVKPFKCEICGHYLSRASRLRAHLKAHSVVASNNKVQNCKKCFKCCQVFPSCEETLRKHFEKVHFDCEYQADHFHDVVLKCVYRCEFCDSCFNETHELNRHRFANHPEPESPTAFSCLVCGVAFPAYSRLTTHKLTHGINTESLILTDEDEKNDRFRIVQYFLCELCDKTSIHYTYLCLHKKLKHANLNYGGGTPVCGACNLSFKNEWQYLVHNRTVHEAPPDPSSNASAAVLTNNPHGTLRKAKNHVKSVTCDVCSKAFSSKENCKAHYVRQHMGKTGKELAPAPVRGDTAREEKVGNNSVAGVNGNKPFICEICGKQYTVEASLLSHYDVHSGEFYQCDVCYKEFRSTVTLRTHTRRHDNYSCDECQTVCQDVNGLRCHTMREHGYKILSCEKCDVKFTTKTLLAEHINTKHNADVTLKCVMCNVTFNREEVEHHQAQHNRKVLLIRCESCTETFDSFELLSSHLNFKHTNQFLMKCVGCDLLVPQAEIVPHLSLKHPQGSPACSYECNQCKEKSNDVATMLNHYSNKHHMDVNISCAACDVLFHNKGSLYKHLYLEHKLTGLRIECHICFLALDTKESVVAHITRHHTLQFPCTRCSSTFLNSASLTRHIKTEHGSKSHQCNECPESFERLNKLKRHKFTAHNNSLHQIQCPYCITDFSEDKNLIQHILSVHLGHEKTAPIVVAPPPAPRTQ</sequence>
<evidence type="ECO:0000256" key="5">
    <source>
        <dbReference type="ARBA" id="ARBA00022833"/>
    </source>
</evidence>
<dbReference type="SUPFAM" id="SSF57716">
    <property type="entry name" value="Glucocorticoid receptor-like (DNA-binding domain)"/>
    <property type="match status" value="1"/>
</dbReference>
<feature type="domain" description="C2H2-type" evidence="10">
    <location>
        <begin position="1662"/>
        <end position="1690"/>
    </location>
</feature>
<evidence type="ECO:0000256" key="6">
    <source>
        <dbReference type="ARBA" id="ARBA00023242"/>
    </source>
</evidence>
<feature type="compositionally biased region" description="Basic and acidic residues" evidence="9">
    <location>
        <begin position="143"/>
        <end position="155"/>
    </location>
</feature>
<evidence type="ECO:0000256" key="9">
    <source>
        <dbReference type="SAM" id="MobiDB-lite"/>
    </source>
</evidence>
<dbReference type="Gene3D" id="3.30.160.60">
    <property type="entry name" value="Classic Zinc Finger"/>
    <property type="match status" value="12"/>
</dbReference>
<dbReference type="PROSITE" id="PS50157">
    <property type="entry name" value="ZINC_FINGER_C2H2_2"/>
    <property type="match status" value="14"/>
</dbReference>
<evidence type="ECO:0000256" key="1">
    <source>
        <dbReference type="ARBA" id="ARBA00004123"/>
    </source>
</evidence>
<dbReference type="InterPro" id="IPR036236">
    <property type="entry name" value="Znf_C2H2_sf"/>
</dbReference>
<accession>A0A8D8YAP3</accession>
<feature type="binding site" evidence="8">
    <location>
        <position position="240"/>
    </location>
    <ligand>
        <name>Zn(2+)</name>
        <dbReference type="ChEBI" id="CHEBI:29105"/>
    </ligand>
</feature>
<feature type="compositionally biased region" description="Low complexity" evidence="9">
    <location>
        <begin position="128"/>
        <end position="139"/>
    </location>
</feature>
<dbReference type="PANTHER" id="PTHR24376:SF235">
    <property type="entry name" value="C2H2-TYPE DOMAIN-CONTAINING PROTEIN"/>
    <property type="match status" value="1"/>
</dbReference>
<feature type="domain" description="C2H2-type" evidence="10">
    <location>
        <begin position="1291"/>
        <end position="1319"/>
    </location>
</feature>
<feature type="domain" description="C2H2-type" evidence="10">
    <location>
        <begin position="1123"/>
        <end position="1151"/>
    </location>
</feature>
<feature type="domain" description="C2H2-type" evidence="10">
    <location>
        <begin position="1351"/>
        <end position="1378"/>
    </location>
</feature>
<feature type="domain" description="C2H2-type" evidence="10">
    <location>
        <begin position="1155"/>
        <end position="1177"/>
    </location>
</feature>
<dbReference type="SUPFAM" id="SSF57667">
    <property type="entry name" value="beta-beta-alpha zinc fingers"/>
    <property type="match status" value="6"/>
</dbReference>
<feature type="domain" description="C2H2-type" evidence="10">
    <location>
        <begin position="1488"/>
        <end position="1516"/>
    </location>
</feature>
<feature type="binding site" evidence="8">
    <location>
        <position position="192"/>
    </location>
    <ligand>
        <name>Zn(2+)</name>
        <dbReference type="ChEBI" id="CHEBI:29105"/>
    </ligand>
</feature>
<feature type="domain" description="C2H2-type" evidence="10">
    <location>
        <begin position="1045"/>
        <end position="1068"/>
    </location>
</feature>
<keyword evidence="4 7" id="KW-0863">Zinc-finger</keyword>
<feature type="compositionally biased region" description="Polar residues" evidence="9">
    <location>
        <begin position="321"/>
        <end position="339"/>
    </location>
</feature>
<dbReference type="PANTHER" id="PTHR24376">
    <property type="entry name" value="ZINC FINGER PROTEIN"/>
    <property type="match status" value="1"/>
</dbReference>
<dbReference type="GO" id="GO:0008270">
    <property type="term" value="F:zinc ion binding"/>
    <property type="evidence" value="ECO:0007669"/>
    <property type="project" value="UniProtKB-UniRule"/>
</dbReference>
<feature type="domain" description="C2H2-type" evidence="10">
    <location>
        <begin position="740"/>
        <end position="768"/>
    </location>
</feature>
<dbReference type="SMART" id="SM00868">
    <property type="entry name" value="zf-AD"/>
    <property type="match status" value="1"/>
</dbReference>
<feature type="domain" description="C2H2-type" evidence="10">
    <location>
        <begin position="1431"/>
        <end position="1459"/>
    </location>
</feature>
<dbReference type="PROSITE" id="PS51915">
    <property type="entry name" value="ZAD"/>
    <property type="match status" value="1"/>
</dbReference>
<protein>
    <submittedName>
        <fullName evidence="12">Zinc finger protein 91</fullName>
    </submittedName>
</protein>
<dbReference type="GO" id="GO:0000978">
    <property type="term" value="F:RNA polymerase II cis-regulatory region sequence-specific DNA binding"/>
    <property type="evidence" value="ECO:0007669"/>
    <property type="project" value="TreeGrafter"/>
</dbReference>
<dbReference type="EMBL" id="HBUF01369200">
    <property type="protein sequence ID" value="CAG6725243.1"/>
    <property type="molecule type" value="Transcribed_RNA"/>
</dbReference>
<evidence type="ECO:0000259" key="11">
    <source>
        <dbReference type="PROSITE" id="PS51915"/>
    </source>
</evidence>
<evidence type="ECO:0000256" key="4">
    <source>
        <dbReference type="ARBA" id="ARBA00022771"/>
    </source>
</evidence>
<feature type="binding site" evidence="8">
    <location>
        <position position="195"/>
    </location>
    <ligand>
        <name>Zn(2+)</name>
        <dbReference type="ChEBI" id="CHEBI:29105"/>
    </ligand>
</feature>
<proteinExistence type="predicted"/>
<dbReference type="SMART" id="SM00355">
    <property type="entry name" value="ZnF_C2H2"/>
    <property type="match status" value="29"/>
</dbReference>
<comment type="subcellular location">
    <subcellularLocation>
        <location evidence="1">Nucleus</location>
    </subcellularLocation>
</comment>
<feature type="compositionally biased region" description="Polar residues" evidence="9">
    <location>
        <begin position="381"/>
        <end position="400"/>
    </location>
</feature>
<feature type="domain" description="C2H2-type" evidence="10">
    <location>
        <begin position="1017"/>
        <end position="1044"/>
    </location>
</feature>
<feature type="compositionally biased region" description="Low complexity" evidence="9">
    <location>
        <begin position="292"/>
        <end position="309"/>
    </location>
</feature>
<organism evidence="12">
    <name type="scientific">Cacopsylla melanoneura</name>
    <dbReference type="NCBI Taxonomy" id="428564"/>
    <lineage>
        <taxon>Eukaryota</taxon>
        <taxon>Metazoa</taxon>
        <taxon>Ecdysozoa</taxon>
        <taxon>Arthropoda</taxon>
        <taxon>Hexapoda</taxon>
        <taxon>Insecta</taxon>
        <taxon>Pterygota</taxon>
        <taxon>Neoptera</taxon>
        <taxon>Paraneoptera</taxon>
        <taxon>Hemiptera</taxon>
        <taxon>Sternorrhyncha</taxon>
        <taxon>Psylloidea</taxon>
        <taxon>Psyllidae</taxon>
        <taxon>Psyllinae</taxon>
        <taxon>Cacopsylla</taxon>
    </lineage>
</organism>
<keyword evidence="5 8" id="KW-0862">Zinc</keyword>
<dbReference type="PROSITE" id="PS00028">
    <property type="entry name" value="ZINC_FINGER_C2H2_1"/>
    <property type="match status" value="18"/>
</dbReference>
<evidence type="ECO:0000313" key="12">
    <source>
        <dbReference type="EMBL" id="CAG6725243.1"/>
    </source>
</evidence>
<feature type="compositionally biased region" description="Low complexity" evidence="9">
    <location>
        <begin position="340"/>
        <end position="380"/>
    </location>
</feature>
<feature type="domain" description="C2H2-type" evidence="10">
    <location>
        <begin position="1634"/>
        <end position="1661"/>
    </location>
</feature>
<dbReference type="Pfam" id="PF07776">
    <property type="entry name" value="zf-AD"/>
    <property type="match status" value="1"/>
</dbReference>
<feature type="compositionally biased region" description="Basic residues" evidence="9">
    <location>
        <begin position="679"/>
        <end position="689"/>
    </location>
</feature>
<keyword evidence="2 8" id="KW-0479">Metal-binding</keyword>
<feature type="region of interest" description="Disordered" evidence="9">
    <location>
        <begin position="447"/>
        <end position="561"/>
    </location>
</feature>
<evidence type="ECO:0000256" key="7">
    <source>
        <dbReference type="PROSITE-ProRule" id="PRU00042"/>
    </source>
</evidence>
<feature type="region of interest" description="Disordered" evidence="9">
    <location>
        <begin position="679"/>
        <end position="699"/>
    </location>
</feature>
<feature type="compositionally biased region" description="Polar residues" evidence="9">
    <location>
        <begin position="502"/>
        <end position="532"/>
    </location>
</feature>
<evidence type="ECO:0000256" key="2">
    <source>
        <dbReference type="ARBA" id="ARBA00022723"/>
    </source>
</evidence>
<dbReference type="Gene3D" id="3.40.1800.20">
    <property type="match status" value="1"/>
</dbReference>
<feature type="compositionally biased region" description="Low complexity" evidence="9">
    <location>
        <begin position="533"/>
        <end position="544"/>
    </location>
</feature>
<feature type="binding site" evidence="8">
    <location>
        <position position="237"/>
    </location>
    <ligand>
        <name>Zn(2+)</name>
        <dbReference type="ChEBI" id="CHEBI:29105"/>
    </ligand>
</feature>
<keyword evidence="6" id="KW-0539">Nucleus</keyword>
<dbReference type="GO" id="GO:0005634">
    <property type="term" value="C:nucleus"/>
    <property type="evidence" value="ECO:0007669"/>
    <property type="project" value="UniProtKB-SubCell"/>
</dbReference>
<feature type="region of interest" description="Disordered" evidence="9">
    <location>
        <begin position="276"/>
        <end position="406"/>
    </location>
</feature>
<dbReference type="InterPro" id="IPR013087">
    <property type="entry name" value="Znf_C2H2_type"/>
</dbReference>
<feature type="region of interest" description="Disordered" evidence="9">
    <location>
        <begin position="90"/>
        <end position="157"/>
    </location>
</feature>
<keyword evidence="3" id="KW-0677">Repeat</keyword>
<evidence type="ECO:0000259" key="10">
    <source>
        <dbReference type="PROSITE" id="PS50157"/>
    </source>
</evidence>
<feature type="domain" description="C2H2-type" evidence="10">
    <location>
        <begin position="1378"/>
        <end position="1400"/>
    </location>
</feature>
<feature type="compositionally biased region" description="Basic residues" evidence="9">
    <location>
        <begin position="117"/>
        <end position="127"/>
    </location>
</feature>
<evidence type="ECO:0000256" key="8">
    <source>
        <dbReference type="PROSITE-ProRule" id="PRU01263"/>
    </source>
</evidence>
<evidence type="ECO:0000256" key="3">
    <source>
        <dbReference type="ARBA" id="ARBA00022737"/>
    </source>
</evidence>
<feature type="domain" description="ZAD" evidence="11">
    <location>
        <begin position="190"/>
        <end position="264"/>
    </location>
</feature>
<dbReference type="Pfam" id="PF00096">
    <property type="entry name" value="zf-C2H2"/>
    <property type="match status" value="4"/>
</dbReference>
<feature type="domain" description="C2H2-type" evidence="10">
    <location>
        <begin position="1692"/>
        <end position="1720"/>
    </location>
</feature>
<feature type="domain" description="C2H2-type" evidence="10">
    <location>
        <begin position="959"/>
        <end position="987"/>
    </location>
</feature>
<dbReference type="FunFam" id="3.30.160.60:FF:000446">
    <property type="entry name" value="Zinc finger protein"/>
    <property type="match status" value="1"/>
</dbReference>